<dbReference type="AlphaFoldDB" id="A0AAN8RMW5"/>
<dbReference type="SUPFAM" id="SSF55724">
    <property type="entry name" value="Mog1p/PsbP-like"/>
    <property type="match status" value="1"/>
</dbReference>
<dbReference type="PANTHER" id="PTHR15837">
    <property type="entry name" value="RAN GUANINE NUCLEOTIDE RELEASE FACTOR"/>
    <property type="match status" value="1"/>
</dbReference>
<keyword evidence="2" id="KW-0813">Transport</keyword>
<dbReference type="Proteomes" id="UP001313282">
    <property type="component" value="Unassembled WGS sequence"/>
</dbReference>
<evidence type="ECO:0000256" key="2">
    <source>
        <dbReference type="ARBA" id="ARBA00022448"/>
    </source>
</evidence>
<accession>A0AAN8RMW5</accession>
<keyword evidence="3" id="KW-0653">Protein transport</keyword>
<dbReference type="InterPro" id="IPR007681">
    <property type="entry name" value="Mog1"/>
</dbReference>
<reference evidence="4 5" key="1">
    <citation type="submission" date="2019-10" db="EMBL/GenBank/DDBJ databases">
        <authorList>
            <person name="Palmer J.M."/>
        </authorList>
    </citation>
    <scope>NUCLEOTIDE SEQUENCE [LARGE SCALE GENOMIC DNA]</scope>
    <source>
        <strain evidence="4 5">TWF718</strain>
    </source>
</reference>
<comment type="similarity">
    <text evidence="1">Belongs to the MOG1 family.</text>
</comment>
<evidence type="ECO:0000256" key="3">
    <source>
        <dbReference type="ARBA" id="ARBA00022927"/>
    </source>
</evidence>
<dbReference type="EMBL" id="JAVHNR010000001">
    <property type="protein sequence ID" value="KAK6357132.1"/>
    <property type="molecule type" value="Genomic_DNA"/>
</dbReference>
<evidence type="ECO:0000313" key="5">
    <source>
        <dbReference type="Proteomes" id="UP001313282"/>
    </source>
</evidence>
<proteinExistence type="inferred from homology"/>
<dbReference type="GO" id="GO:0005634">
    <property type="term" value="C:nucleus"/>
    <property type="evidence" value="ECO:0007669"/>
    <property type="project" value="TreeGrafter"/>
</dbReference>
<dbReference type="InterPro" id="IPR016123">
    <property type="entry name" value="Mog1/PsbP_a/b/a-sand"/>
</dbReference>
<evidence type="ECO:0000313" key="4">
    <source>
        <dbReference type="EMBL" id="KAK6357132.1"/>
    </source>
</evidence>
<keyword evidence="5" id="KW-1185">Reference proteome</keyword>
<dbReference type="GO" id="GO:0005085">
    <property type="term" value="F:guanyl-nucleotide exchange factor activity"/>
    <property type="evidence" value="ECO:0007669"/>
    <property type="project" value="TreeGrafter"/>
</dbReference>
<comment type="caution">
    <text evidence="4">The sequence shown here is derived from an EMBL/GenBank/DDBJ whole genome shotgun (WGS) entry which is preliminary data.</text>
</comment>
<dbReference type="PANTHER" id="PTHR15837:SF0">
    <property type="entry name" value="RAN GUANINE NUCLEOTIDE RELEASE FACTOR"/>
    <property type="match status" value="1"/>
</dbReference>
<evidence type="ECO:0000256" key="1">
    <source>
        <dbReference type="ARBA" id="ARBA00010307"/>
    </source>
</evidence>
<dbReference type="Pfam" id="PF04603">
    <property type="entry name" value="Mog1"/>
    <property type="match status" value="1"/>
</dbReference>
<sequence>MQALSFTEKELFGGAITANVPSTWTDLSNIRQVPDNQECFIDMTGLATLIFELNERVEKENDEEAVKFHLSDIFEESPYKIWKSSRLEAGDAPLLNGIPAYAMIITTPYIENRRDRVGHESQFVALAVVIVRLEKQKTDIVITANMPHSLQEASDEPTICPPGYEAEKGFAEDYVWTPENAAQPLKNLLATIEQGAKTFNIHDFGLFVNEEEEEN</sequence>
<dbReference type="GO" id="GO:0006606">
    <property type="term" value="P:protein import into nucleus"/>
    <property type="evidence" value="ECO:0007669"/>
    <property type="project" value="TreeGrafter"/>
</dbReference>
<gene>
    <name evidence="4" type="primary">MOG1</name>
    <name evidence="4" type="ORF">TWF718_001458</name>
</gene>
<organism evidence="4 5">
    <name type="scientific">Orbilia javanica</name>
    <dbReference type="NCBI Taxonomy" id="47235"/>
    <lineage>
        <taxon>Eukaryota</taxon>
        <taxon>Fungi</taxon>
        <taxon>Dikarya</taxon>
        <taxon>Ascomycota</taxon>
        <taxon>Pezizomycotina</taxon>
        <taxon>Orbiliomycetes</taxon>
        <taxon>Orbiliales</taxon>
        <taxon>Orbiliaceae</taxon>
        <taxon>Orbilia</taxon>
    </lineage>
</organism>
<dbReference type="GO" id="GO:0031267">
    <property type="term" value="F:small GTPase binding"/>
    <property type="evidence" value="ECO:0007669"/>
    <property type="project" value="TreeGrafter"/>
</dbReference>
<protein>
    <submittedName>
        <fullName evidence="4">Multicopy suppressor of ts gsp1</fullName>
    </submittedName>
</protein>
<name>A0AAN8RMW5_9PEZI</name>
<dbReference type="Gene3D" id="3.40.1000.10">
    <property type="entry name" value="Mog1/PsbP, alpha/beta/alpha sandwich"/>
    <property type="match status" value="1"/>
</dbReference>